<dbReference type="CDD" id="cd11660">
    <property type="entry name" value="SANT_TRF"/>
    <property type="match status" value="1"/>
</dbReference>
<organism evidence="10 11">
    <name type="scientific">Ranitomeya imitator</name>
    <name type="common">mimic poison frog</name>
    <dbReference type="NCBI Taxonomy" id="111125"/>
    <lineage>
        <taxon>Eukaryota</taxon>
        <taxon>Metazoa</taxon>
        <taxon>Chordata</taxon>
        <taxon>Craniata</taxon>
        <taxon>Vertebrata</taxon>
        <taxon>Euteleostomi</taxon>
        <taxon>Amphibia</taxon>
        <taxon>Batrachia</taxon>
        <taxon>Anura</taxon>
        <taxon>Neobatrachia</taxon>
        <taxon>Hyloidea</taxon>
        <taxon>Dendrobatidae</taxon>
        <taxon>Dendrobatinae</taxon>
        <taxon>Ranitomeya</taxon>
    </lineage>
</organism>
<feature type="domain" description="Myb-like" evidence="8">
    <location>
        <begin position="572"/>
        <end position="618"/>
    </location>
</feature>
<name>A0ABN9L0Z4_9NEOB</name>
<feature type="domain" description="HTH myb-type" evidence="9">
    <location>
        <begin position="572"/>
        <end position="622"/>
    </location>
</feature>
<evidence type="ECO:0000256" key="4">
    <source>
        <dbReference type="ARBA" id="ARBA00023125"/>
    </source>
</evidence>
<reference evidence="10" key="1">
    <citation type="submission" date="2023-07" db="EMBL/GenBank/DDBJ databases">
        <authorList>
            <person name="Stuckert A."/>
        </authorList>
    </citation>
    <scope>NUCLEOTIDE SEQUENCE</scope>
</reference>
<keyword evidence="4" id="KW-0238">DNA-binding</keyword>
<keyword evidence="6" id="KW-0131">Cell cycle</keyword>
<evidence type="ECO:0000259" key="8">
    <source>
        <dbReference type="PROSITE" id="PS50090"/>
    </source>
</evidence>
<evidence type="ECO:0000313" key="11">
    <source>
        <dbReference type="Proteomes" id="UP001176940"/>
    </source>
</evidence>
<feature type="region of interest" description="Disordered" evidence="7">
    <location>
        <begin position="370"/>
        <end position="532"/>
    </location>
</feature>
<sequence>MDTGCRMELGTEDCNLLRLEPLVNQWVLEYFFHLYVDAFKNCRKEDFAQIRDIVSRKERYYYFCVLGTDVLIQRRLKSAKENTQLLRIMQLFSCVEEGDDLDCTFDEDESYTPLESAVRVMDTMKKSFPADLINANKQMLKEAAVVTCIQKQRFEKANKILTKYISKSRNTQLWADLLHIIQERNVKHPLIANFSLSTIKEKIYDLFESKIQRIPSFLLTLAQEEFLELKEESEEDTDPETNREPSLGNTSPEDETTAPHGLTAASHSNEGTSQGKEAGYVGRRPRPPSCSLSAIRSKFLLLCQDDNPDVTFRHLCETDFCRGDACLQRVSPERQTNKSPRACSPREEASIIQEMAQRRCLVSLHQLVTEQDSQQENEEEEVKVETVSEEEPKRREEEPKRNKEEPKRNEEEPKRSQEEPKRSQEEPKRGQEEPKRGQEEPKRGQKEPKRGQEEPKRGQEEPKRGQEEPKRGQEEPKRGQEEPKRSQEEPKRSNDPVRSLFSSPITRKKRKILADNPATDGATPADEPDTWSDEDELFLRSRSTNYSISTAKKKQTLLQGRYESRLQHQMLKWSTEETEWIRLGVEKYGEGKWTKILNNYPFKERTHIMIKDRWRTMKKLSLV</sequence>
<accession>A0ABN9L0Z4</accession>
<comment type="caution">
    <text evidence="10">The sequence shown here is derived from an EMBL/GenBank/DDBJ whole genome shotgun (WGS) entry which is preliminary data.</text>
</comment>
<dbReference type="PANTHER" id="PTHR46833:SF1">
    <property type="entry name" value="TELOMERIC REPEAT-BINDING FACTOR 2"/>
    <property type="match status" value="1"/>
</dbReference>
<keyword evidence="3" id="KW-0779">Telomere</keyword>
<evidence type="ECO:0000256" key="5">
    <source>
        <dbReference type="ARBA" id="ARBA00023242"/>
    </source>
</evidence>
<feature type="region of interest" description="Disordered" evidence="7">
    <location>
        <begin position="229"/>
        <end position="287"/>
    </location>
</feature>
<dbReference type="Pfam" id="PF08558">
    <property type="entry name" value="TRF"/>
    <property type="match status" value="1"/>
</dbReference>
<dbReference type="InterPro" id="IPR030657">
    <property type="entry name" value="TERF2"/>
</dbReference>
<dbReference type="Proteomes" id="UP001176940">
    <property type="component" value="Unassembled WGS sequence"/>
</dbReference>
<dbReference type="InterPro" id="IPR001005">
    <property type="entry name" value="SANT/Myb"/>
</dbReference>
<evidence type="ECO:0000256" key="3">
    <source>
        <dbReference type="ARBA" id="ARBA00022895"/>
    </source>
</evidence>
<evidence type="ECO:0000256" key="7">
    <source>
        <dbReference type="SAM" id="MobiDB-lite"/>
    </source>
</evidence>
<dbReference type="SUPFAM" id="SSF46689">
    <property type="entry name" value="Homeodomain-like"/>
    <property type="match status" value="1"/>
</dbReference>
<evidence type="ECO:0008006" key="12">
    <source>
        <dbReference type="Google" id="ProtNLM"/>
    </source>
</evidence>
<protein>
    <recommendedName>
        <fullName evidence="12">Telomeric repeat-binding factor</fullName>
    </recommendedName>
</protein>
<dbReference type="PROSITE" id="PS50090">
    <property type="entry name" value="MYB_LIKE"/>
    <property type="match status" value="1"/>
</dbReference>
<evidence type="ECO:0000256" key="6">
    <source>
        <dbReference type="ARBA" id="ARBA00023306"/>
    </source>
</evidence>
<dbReference type="PROSITE" id="PS51294">
    <property type="entry name" value="HTH_MYB"/>
    <property type="match status" value="1"/>
</dbReference>
<keyword evidence="2" id="KW-0158">Chromosome</keyword>
<dbReference type="EMBL" id="CAUEEQ010006779">
    <property type="protein sequence ID" value="CAJ0930557.1"/>
    <property type="molecule type" value="Genomic_DNA"/>
</dbReference>
<comment type="subcellular location">
    <subcellularLocation>
        <location evidence="1">Chromosome</location>
        <location evidence="1">Telomere</location>
    </subcellularLocation>
</comment>
<evidence type="ECO:0000256" key="1">
    <source>
        <dbReference type="ARBA" id="ARBA00004574"/>
    </source>
</evidence>
<dbReference type="PANTHER" id="PTHR46833">
    <property type="entry name" value="TELOMERIC REPEAT-BINDING FACTOR 2 TERF2"/>
    <property type="match status" value="1"/>
</dbReference>
<dbReference type="InterPro" id="IPR017930">
    <property type="entry name" value="Myb_dom"/>
</dbReference>
<proteinExistence type="predicted"/>
<feature type="compositionally biased region" description="Acidic residues" evidence="7">
    <location>
        <begin position="373"/>
        <end position="382"/>
    </location>
</feature>
<evidence type="ECO:0000256" key="2">
    <source>
        <dbReference type="ARBA" id="ARBA00022454"/>
    </source>
</evidence>
<dbReference type="InterPro" id="IPR013867">
    <property type="entry name" value="Telomere_rpt-bd_fac_dimer_dom"/>
</dbReference>
<evidence type="ECO:0000259" key="9">
    <source>
        <dbReference type="PROSITE" id="PS51294"/>
    </source>
</evidence>
<evidence type="ECO:0000313" key="10">
    <source>
        <dbReference type="EMBL" id="CAJ0930557.1"/>
    </source>
</evidence>
<dbReference type="Gene3D" id="1.25.40.210">
    <property type="entry name" value="Telomere repeat-binding factor, dimerisation domain"/>
    <property type="match status" value="1"/>
</dbReference>
<dbReference type="Gene3D" id="1.10.10.60">
    <property type="entry name" value="Homeodomain-like"/>
    <property type="match status" value="1"/>
</dbReference>
<dbReference type="SMART" id="SM00717">
    <property type="entry name" value="SANT"/>
    <property type="match status" value="1"/>
</dbReference>
<dbReference type="SUPFAM" id="SSF63600">
    <property type="entry name" value="Telomeric repeat binding factor (TRF) dimerisation domain"/>
    <property type="match status" value="1"/>
</dbReference>
<gene>
    <name evidence="10" type="ORF">RIMI_LOCUS4268248</name>
</gene>
<keyword evidence="5" id="KW-0539">Nucleus</keyword>
<dbReference type="Pfam" id="PF00249">
    <property type="entry name" value="Myb_DNA-binding"/>
    <property type="match status" value="1"/>
</dbReference>
<feature type="compositionally biased region" description="Polar residues" evidence="7">
    <location>
        <begin position="265"/>
        <end position="275"/>
    </location>
</feature>
<feature type="compositionally biased region" description="Basic and acidic residues" evidence="7">
    <location>
        <begin position="383"/>
        <end position="495"/>
    </location>
</feature>
<dbReference type="InterPro" id="IPR009057">
    <property type="entry name" value="Homeodomain-like_sf"/>
</dbReference>
<dbReference type="InterPro" id="IPR036507">
    <property type="entry name" value="Telomere_rpt-bd_fac_dimer_sf"/>
</dbReference>
<keyword evidence="11" id="KW-1185">Reference proteome</keyword>